<comment type="subcellular location">
    <subcellularLocation>
        <location evidence="2">Nucleus</location>
    </subcellularLocation>
</comment>
<feature type="domain" description="UmuC" evidence="18">
    <location>
        <begin position="355"/>
        <end position="551"/>
    </location>
</feature>
<feature type="region of interest" description="Disordered" evidence="16">
    <location>
        <begin position="257"/>
        <end position="286"/>
    </location>
</feature>
<dbReference type="PANTHER" id="PTHR45990">
    <property type="entry name" value="DNA REPAIR PROTEIN REV1"/>
    <property type="match status" value="1"/>
</dbReference>
<comment type="caution">
    <text evidence="19">The sequence shown here is derived from an EMBL/GenBank/DDBJ whole genome shotgun (WGS) entry which is preliminary data.</text>
</comment>
<dbReference type="GO" id="GO:0005634">
    <property type="term" value="C:nucleus"/>
    <property type="evidence" value="ECO:0007669"/>
    <property type="project" value="UniProtKB-SubCell"/>
</dbReference>
<gene>
    <name evidence="19" type="ORF">PPACK8108_LOCUS20351</name>
</gene>
<dbReference type="FunFam" id="3.40.50.10190:FF:000011">
    <property type="entry name" value="DNA repair protein REV1"/>
    <property type="match status" value="1"/>
</dbReference>
<dbReference type="Gene3D" id="3.30.1490.100">
    <property type="entry name" value="DNA polymerase, Y-family, little finger domain"/>
    <property type="match status" value="1"/>
</dbReference>
<dbReference type="Pfam" id="PF00817">
    <property type="entry name" value="IMS"/>
    <property type="match status" value="1"/>
</dbReference>
<keyword evidence="7" id="KW-0548">Nucleotidyltransferase</keyword>
<protein>
    <recommendedName>
        <fullName evidence="4">DNA repair protein REV1</fullName>
    </recommendedName>
    <alternativeName>
        <fullName evidence="15">Reversionless protein 1</fullName>
    </alternativeName>
</protein>
<evidence type="ECO:0000256" key="14">
    <source>
        <dbReference type="ARBA" id="ARBA00058985"/>
    </source>
</evidence>
<organism evidence="19 20">
    <name type="scientific">Phakopsora pachyrhizi</name>
    <name type="common">Asian soybean rust disease fungus</name>
    <dbReference type="NCBI Taxonomy" id="170000"/>
    <lineage>
        <taxon>Eukaryota</taxon>
        <taxon>Fungi</taxon>
        <taxon>Dikarya</taxon>
        <taxon>Basidiomycota</taxon>
        <taxon>Pucciniomycotina</taxon>
        <taxon>Pucciniomycetes</taxon>
        <taxon>Pucciniales</taxon>
        <taxon>Phakopsoraceae</taxon>
        <taxon>Phakopsora</taxon>
    </lineage>
</organism>
<keyword evidence="9" id="KW-0227">DNA damage</keyword>
<comment type="similarity">
    <text evidence="3">Belongs to the DNA polymerase type-Y family.</text>
</comment>
<dbReference type="Gene3D" id="1.10.150.20">
    <property type="entry name" value="5' to 3' exonuclease, C-terminal subdomain"/>
    <property type="match status" value="1"/>
</dbReference>
<dbReference type="Pfam" id="PF11799">
    <property type="entry name" value="IMS_C"/>
    <property type="match status" value="1"/>
</dbReference>
<feature type="compositionally biased region" description="Polar residues" evidence="16">
    <location>
        <begin position="758"/>
        <end position="784"/>
    </location>
</feature>
<dbReference type="PROSITE" id="PS50172">
    <property type="entry name" value="BRCT"/>
    <property type="match status" value="1"/>
</dbReference>
<feature type="compositionally biased region" description="Polar residues" evidence="16">
    <location>
        <begin position="1"/>
        <end position="10"/>
    </location>
</feature>
<feature type="compositionally biased region" description="Polar residues" evidence="16">
    <location>
        <begin position="864"/>
        <end position="874"/>
    </location>
</feature>
<evidence type="ECO:0000256" key="1">
    <source>
        <dbReference type="ARBA" id="ARBA00001946"/>
    </source>
</evidence>
<dbReference type="Gene3D" id="3.40.50.10190">
    <property type="entry name" value="BRCT domain"/>
    <property type="match status" value="1"/>
</dbReference>
<evidence type="ECO:0000256" key="10">
    <source>
        <dbReference type="ARBA" id="ARBA00022842"/>
    </source>
</evidence>
<evidence type="ECO:0000256" key="5">
    <source>
        <dbReference type="ARBA" id="ARBA00022634"/>
    </source>
</evidence>
<dbReference type="Gene3D" id="3.40.1170.60">
    <property type="match status" value="1"/>
</dbReference>
<dbReference type="GO" id="GO:0046872">
    <property type="term" value="F:metal ion binding"/>
    <property type="evidence" value="ECO:0007669"/>
    <property type="project" value="UniProtKB-KW"/>
</dbReference>
<feature type="region of interest" description="Disordered" evidence="16">
    <location>
        <begin position="1"/>
        <end position="65"/>
    </location>
</feature>
<accession>A0AAV0BHA8</accession>
<reference evidence="19" key="1">
    <citation type="submission" date="2022-06" db="EMBL/GenBank/DDBJ databases">
        <authorList>
            <consortium name="SYNGENTA / RWTH Aachen University"/>
        </authorList>
    </citation>
    <scope>NUCLEOTIDE SEQUENCE</scope>
</reference>
<evidence type="ECO:0000256" key="9">
    <source>
        <dbReference type="ARBA" id="ARBA00022763"/>
    </source>
</evidence>
<evidence type="ECO:0000259" key="17">
    <source>
        <dbReference type="PROSITE" id="PS50172"/>
    </source>
</evidence>
<dbReference type="Gene3D" id="6.10.250.1490">
    <property type="match status" value="1"/>
</dbReference>
<dbReference type="PANTHER" id="PTHR45990:SF1">
    <property type="entry name" value="DNA REPAIR PROTEIN REV1"/>
    <property type="match status" value="1"/>
</dbReference>
<feature type="region of interest" description="Disordered" evidence="16">
    <location>
        <begin position="758"/>
        <end position="790"/>
    </location>
</feature>
<dbReference type="InterPro" id="IPR043502">
    <property type="entry name" value="DNA/RNA_pol_sf"/>
</dbReference>
<sequence length="1246" mass="140545">MAVSFNTGTPSSEDIDEVSDEEFDALLATVPLPGLPTNPTPSEYQPQLSSNKRKTNDPEEEVESPRKRILYYEPIGFGEIGKYMRNKRKKLLAQDEAIRESDTQSSPRPQIFSGLVIHVNGYTSPPSSEIRNMIVLHGGTFMAFLDSKTAITNIIATSLTPKKRHEFRNYRVTNPDWIVKSVAAGRLLNWADFSLLTEQSSAHDLIVRGERTGGLAINQRKILDLIATRSPSTFHRVSKPEANLKSPLTTTLSTDLSKLHNHSRPIKKLPSNADDPESIQDQQEGSSRLDFKRACLDPNYVRDYFQQSRLHHLSTWKTELLQKFSILSETKTSTASINNQKRLNQNKREDFGRVIMHVDFDCFFISAGLINRPGLRGKPVAVCHSKSNCFGNQPSTSEIASCSYEARAFGVKNGQMLGKARELCPELQTMPYEFELYEEISTKFYNLLLSYADELQPVSVDECLIDVSSRFSTLNLAEQSAYDAVTRFAEEIRTLIREQTNCEASIGVSHNILLSKLATKQAKPAGSSYLSESSFQEVLESLKLDDLPGVGWAQRQEIEKQLQVQSVGELRNVPLQRLVEIMGPVRGKTLYQYSRGIDDRPLKSSNYDRKSVSAVVNYGIRFDPDFNGGNDQARAFVLQLGLEVGRRLDDLSVLGRHLTVKIMKRAPGAPVETKKFLGHGICEDVSKSILLSLGVKEGGVIGEEAWKLISSMRIPPEDLRGIGIQIQRLEKSEKGVERKKFQAQSTIAFKATKPSESLISKHQLSRTTSLNSSRPLRKSNQSSKQSDHQKIAYTPKKLESMKSTQIFIPSPSQIDFEAVNALPMSLKTKVLDSFPRASKSATNNDTTPERSLPQHDTKELVKTNGKTKSANTVDPSHFLPSGSQVDWKILDELPSSVRKPLEAFYARYRRPVSRAPPLPQLDFGKKFNSSISDRVKVKKVKGDVKSRGSRVREGPGNFAIFLKGSGGRTSTADHRVKPTGSSQRLISKKSFKLISKTSVKKKRGSPDVREGSENVKEIDSSKGEVFEEMLPTPNRITDQQLEALQIDVKFFRELGSARAFQLDLIYDQFQLHSEKFRAVTTKTDVWKAWRENYGKPSKVLTIEIPKRPTIPVIPFKRRVDNGRGQLKGRFSEVEEAIKFIEDWMESYEDEEEIEEEEIETVEIFLLDCIDKRRGSGQDLEKVYKVIVWWQDFIAQKNKKSIGFREDVFFYDNQEVGVGLERWKGVLEKIKARVNEVCERDHGAGIF</sequence>
<evidence type="ECO:0000256" key="4">
    <source>
        <dbReference type="ARBA" id="ARBA00020399"/>
    </source>
</evidence>
<evidence type="ECO:0000313" key="20">
    <source>
        <dbReference type="Proteomes" id="UP001153365"/>
    </source>
</evidence>
<dbReference type="Proteomes" id="UP001153365">
    <property type="component" value="Unassembled WGS sequence"/>
</dbReference>
<feature type="region of interest" description="Disordered" evidence="16">
    <location>
        <begin position="837"/>
        <end position="877"/>
    </location>
</feature>
<dbReference type="SUPFAM" id="SSF56672">
    <property type="entry name" value="DNA/RNA polymerases"/>
    <property type="match status" value="1"/>
</dbReference>
<comment type="cofactor">
    <cofactor evidence="1">
        <name>Mg(2+)</name>
        <dbReference type="ChEBI" id="CHEBI:18420"/>
    </cofactor>
</comment>
<dbReference type="GO" id="GO:0070987">
    <property type="term" value="P:error-free translesion synthesis"/>
    <property type="evidence" value="ECO:0007669"/>
    <property type="project" value="UniProtKB-ARBA"/>
</dbReference>
<keyword evidence="6" id="KW-0808">Transferase</keyword>
<dbReference type="InterPro" id="IPR001126">
    <property type="entry name" value="UmuC"/>
</dbReference>
<evidence type="ECO:0000256" key="11">
    <source>
        <dbReference type="ARBA" id="ARBA00023125"/>
    </source>
</evidence>
<dbReference type="InterPro" id="IPR038401">
    <property type="entry name" value="Rev1_C_sf"/>
</dbReference>
<evidence type="ECO:0000256" key="7">
    <source>
        <dbReference type="ARBA" id="ARBA00022695"/>
    </source>
</evidence>
<evidence type="ECO:0000256" key="12">
    <source>
        <dbReference type="ARBA" id="ARBA00023204"/>
    </source>
</evidence>
<name>A0AAV0BHA8_PHAPC</name>
<dbReference type="GO" id="GO:0017125">
    <property type="term" value="F:deoxycytidyl transferase activity"/>
    <property type="evidence" value="ECO:0007669"/>
    <property type="project" value="TreeGrafter"/>
</dbReference>
<keyword evidence="11" id="KW-0238">DNA-binding</keyword>
<dbReference type="Pfam" id="PF16727">
    <property type="entry name" value="REV1_C"/>
    <property type="match status" value="1"/>
</dbReference>
<feature type="compositionally biased region" description="Acidic residues" evidence="16">
    <location>
        <begin position="13"/>
        <end position="24"/>
    </location>
</feature>
<evidence type="ECO:0000256" key="16">
    <source>
        <dbReference type="SAM" id="MobiDB-lite"/>
    </source>
</evidence>
<dbReference type="InterPro" id="IPR017961">
    <property type="entry name" value="DNA_pol_Y-fam_little_finger"/>
</dbReference>
<dbReference type="Pfam" id="PF21999">
    <property type="entry name" value="IMS_HHH_1"/>
    <property type="match status" value="1"/>
</dbReference>
<dbReference type="SMART" id="SM00292">
    <property type="entry name" value="BRCT"/>
    <property type="match status" value="1"/>
</dbReference>
<dbReference type="InterPro" id="IPR031991">
    <property type="entry name" value="Rev1_C"/>
</dbReference>
<evidence type="ECO:0000256" key="3">
    <source>
        <dbReference type="ARBA" id="ARBA00010945"/>
    </source>
</evidence>
<keyword evidence="12" id="KW-0234">DNA repair</keyword>
<evidence type="ECO:0000256" key="15">
    <source>
        <dbReference type="ARBA" id="ARBA00081902"/>
    </source>
</evidence>
<dbReference type="SUPFAM" id="SSF52113">
    <property type="entry name" value="BRCT domain"/>
    <property type="match status" value="1"/>
</dbReference>
<dbReference type="GO" id="GO:0003887">
    <property type="term" value="F:DNA-directed DNA polymerase activity"/>
    <property type="evidence" value="ECO:0007669"/>
    <property type="project" value="InterPro"/>
</dbReference>
<dbReference type="EMBL" id="CALTRL010005743">
    <property type="protein sequence ID" value="CAH7685775.1"/>
    <property type="molecule type" value="Genomic_DNA"/>
</dbReference>
<dbReference type="FunFam" id="3.30.1490.100:FF:000001">
    <property type="entry name" value="DNA repair protein REV1"/>
    <property type="match status" value="1"/>
</dbReference>
<dbReference type="AlphaFoldDB" id="A0AAV0BHA8"/>
<evidence type="ECO:0000259" key="18">
    <source>
        <dbReference type="PROSITE" id="PS50173"/>
    </source>
</evidence>
<comment type="function">
    <text evidence="14">Deoxycytidyl transferase involved in DNA repair. Transfers a dCMP residue from dCTP to the 3'-end of a DNA primer in a template-dependent reaction. May assist in the first step in the bypass of abasic lesions by the insertion of a nucleotide opposite the lesion. Required for normal induction of mutations by physical and chemical agents. Involved in mitochondrial DNA mutagenesis.</text>
</comment>
<evidence type="ECO:0000256" key="6">
    <source>
        <dbReference type="ARBA" id="ARBA00022679"/>
    </source>
</evidence>
<evidence type="ECO:0000313" key="19">
    <source>
        <dbReference type="EMBL" id="CAH7685775.1"/>
    </source>
</evidence>
<feature type="compositionally biased region" description="Basic and acidic residues" evidence="16">
    <location>
        <begin position="852"/>
        <end position="861"/>
    </location>
</feature>
<dbReference type="GO" id="GO:0006281">
    <property type="term" value="P:DNA repair"/>
    <property type="evidence" value="ECO:0007669"/>
    <property type="project" value="UniProtKB-KW"/>
</dbReference>
<evidence type="ECO:0000256" key="8">
    <source>
        <dbReference type="ARBA" id="ARBA00022723"/>
    </source>
</evidence>
<dbReference type="InterPro" id="IPR053848">
    <property type="entry name" value="IMS_HHH_1"/>
</dbReference>
<feature type="compositionally biased region" description="Polar residues" evidence="16">
    <location>
        <begin position="40"/>
        <end position="50"/>
    </location>
</feature>
<dbReference type="GO" id="GO:0003684">
    <property type="term" value="F:damaged DNA binding"/>
    <property type="evidence" value="ECO:0007669"/>
    <property type="project" value="InterPro"/>
</dbReference>
<dbReference type="PROSITE" id="PS50173">
    <property type="entry name" value="UMUC"/>
    <property type="match status" value="1"/>
</dbReference>
<keyword evidence="20" id="KW-1185">Reference proteome</keyword>
<dbReference type="Pfam" id="PF16589">
    <property type="entry name" value="BRCT_2"/>
    <property type="match status" value="1"/>
</dbReference>
<evidence type="ECO:0000256" key="13">
    <source>
        <dbReference type="ARBA" id="ARBA00023242"/>
    </source>
</evidence>
<dbReference type="CDD" id="cd01701">
    <property type="entry name" value="PolY_Rev1"/>
    <property type="match status" value="1"/>
</dbReference>
<dbReference type="InterPro" id="IPR043128">
    <property type="entry name" value="Rev_trsase/Diguanyl_cyclase"/>
</dbReference>
<evidence type="ECO:0000256" key="2">
    <source>
        <dbReference type="ARBA" id="ARBA00004123"/>
    </source>
</evidence>
<proteinExistence type="inferred from homology"/>
<keyword evidence="8" id="KW-0479">Metal-binding</keyword>
<dbReference type="InterPro" id="IPR036775">
    <property type="entry name" value="DNA_pol_Y-fam_lit_finger_sf"/>
</dbReference>
<dbReference type="Gene3D" id="3.30.70.270">
    <property type="match status" value="1"/>
</dbReference>
<dbReference type="CDD" id="cd17719">
    <property type="entry name" value="BRCT_Rev1"/>
    <property type="match status" value="1"/>
</dbReference>
<dbReference type="GO" id="GO:0042276">
    <property type="term" value="P:error-prone translesion synthesis"/>
    <property type="evidence" value="ECO:0007669"/>
    <property type="project" value="TreeGrafter"/>
</dbReference>
<keyword evidence="5" id="KW-0237">DNA synthesis</keyword>
<keyword evidence="13" id="KW-0539">Nucleus</keyword>
<feature type="domain" description="BRCT" evidence="17">
    <location>
        <begin position="107"/>
        <end position="195"/>
    </location>
</feature>
<keyword evidence="10" id="KW-0460">Magnesium</keyword>
<dbReference type="InterPro" id="IPR036420">
    <property type="entry name" value="BRCT_dom_sf"/>
</dbReference>
<dbReference type="Gene3D" id="1.20.58.1280">
    <property type="entry name" value="DNA repair protein Rev1, C-terminal domain"/>
    <property type="match status" value="1"/>
</dbReference>
<dbReference type="InterPro" id="IPR001357">
    <property type="entry name" value="BRCT_dom"/>
</dbReference>